<keyword evidence="5" id="KW-1185">Reference proteome</keyword>
<name>A0AAF0F1F5_9BASI</name>
<dbReference type="Gene3D" id="1.25.40.10">
    <property type="entry name" value="Tetratricopeptide repeat domain"/>
    <property type="match status" value="2"/>
</dbReference>
<dbReference type="PANTHER" id="PTHR23083:SF464">
    <property type="entry name" value="TETRATRICOPEPTIDE REPEAT DOMAIN 7, ISOFORM A"/>
    <property type="match status" value="1"/>
</dbReference>
<evidence type="ECO:0000256" key="1">
    <source>
        <dbReference type="ARBA" id="ARBA00002550"/>
    </source>
</evidence>
<comment type="function">
    <text evidence="1">Involved in endocytosis.</text>
</comment>
<dbReference type="InterPro" id="IPR011990">
    <property type="entry name" value="TPR-like_helical_dom_sf"/>
</dbReference>
<dbReference type="PANTHER" id="PTHR23083">
    <property type="entry name" value="TETRATRICOPEPTIDE REPEAT PROTEIN, TPR"/>
    <property type="match status" value="1"/>
</dbReference>
<dbReference type="PROSITE" id="PS50005">
    <property type="entry name" value="TPR"/>
    <property type="match status" value="1"/>
</dbReference>
<gene>
    <name evidence="4" type="ORF">MJAP1_001656</name>
</gene>
<organism evidence="4 5">
    <name type="scientific">Malassezia japonica</name>
    <dbReference type="NCBI Taxonomy" id="223818"/>
    <lineage>
        <taxon>Eukaryota</taxon>
        <taxon>Fungi</taxon>
        <taxon>Dikarya</taxon>
        <taxon>Basidiomycota</taxon>
        <taxon>Ustilaginomycotina</taxon>
        <taxon>Malasseziomycetes</taxon>
        <taxon>Malasseziales</taxon>
        <taxon>Malasseziaceae</taxon>
        <taxon>Malassezia</taxon>
    </lineage>
</organism>
<reference evidence="4" key="1">
    <citation type="submission" date="2023-03" db="EMBL/GenBank/DDBJ databases">
        <title>Mating type loci evolution in Malassezia.</title>
        <authorList>
            <person name="Coelho M.A."/>
        </authorList>
    </citation>
    <scope>NUCLEOTIDE SEQUENCE</scope>
    <source>
        <strain evidence="4">CBS 9431</strain>
    </source>
</reference>
<proteinExistence type="inferred from homology"/>
<dbReference type="InterPro" id="IPR019734">
    <property type="entry name" value="TPR_rpt"/>
</dbReference>
<keyword evidence="3" id="KW-0802">TPR repeat</keyword>
<evidence type="ECO:0000256" key="3">
    <source>
        <dbReference type="PROSITE-ProRule" id="PRU00339"/>
    </source>
</evidence>
<dbReference type="GeneID" id="85225305"/>
<dbReference type="AlphaFoldDB" id="A0AAF0F1F5"/>
<dbReference type="RefSeq" id="XP_060121591.1">
    <property type="nucleotide sequence ID" value="XM_060265608.1"/>
</dbReference>
<dbReference type="SUPFAM" id="SSF48452">
    <property type="entry name" value="TPR-like"/>
    <property type="match status" value="2"/>
</dbReference>
<feature type="repeat" description="TPR" evidence="3">
    <location>
        <begin position="567"/>
        <end position="600"/>
    </location>
</feature>
<sequence length="980" mass="105988">MFKGSKASQYAHELHSARLKGASAGKDAHGDFLELVRKLVKASPSHAATAQIAQDEHEVHTSIASYLEEQGFRDGAHANDTPDRIAFPPVMEEGRELTERVRGAVQRLAQAEQQSELAIVDATAAVAVRAYGMFMLGLDDEAAALVRMSRVLDSDPLAAAAAGRTVQEEHHAALVILAATINGIAHERMALQGDFEHANAALQSYARARTVHEQLRGSATTRAARTAPFVDEAERWAETALYRSTLLTLRLHGKQQGLASLKAYQAKEARWPSTFRMPQRNVLRNLQTTLLNESRTANGTAAMPNGASAARVRTASTRRVHAALPTSAPSTAWSSEFVAIKRTATRTLEQTTSFPRADESNENAEKLAEQLVLSWRLDGAKGETSADEVVDLLYGLTRITFRSQTILRLLVQMLVTAEAYEETTAIADKYMLIVESTWQATGVPEGGHEMRGGRGVDSVAEYLDTMLLASHVELVYLNDTHASYTRAERLLRLTGLLQTGEQEGFSAVQASLPTVHVDNAQSARILRAAGTAAFALARDAPPSQRPARQSAAIAQLADAVRLDGQAAESHYALAAAYAQAQGLAAALASARHALELEPASLDAWHLIVLLLSAQKDYSGALHLAEEALAQAESDEAADAHIPAAGAPSALTHLASYDYPPTARERALSYLRLLITHNVLTELTEGVQSALDGQRELFETFQTRLASVPLAGQRRDVPLAPAPHFEAQAPRVLTATPAEARKAYRDRVERGLLQSLWLVSAASFRRAGDLDQARDAIQEAEGLNSLHADLWVQLALWCLDAQKPGAAVTCLYKALACETDHVPASLHLARLLLQPDALHLRASHAETIAAVGTAQHGAELLTRQSLIDEGMRADHEAEARVSSSLSLGARTAQGDVQNTSVAPAFAWKYDANLAPLSVAEGLLRTATLYRAHDVPEAWHLLAQLAQHTNRPTALQRKHLERALALERLRPLRPYAAALALP</sequence>
<evidence type="ECO:0000313" key="5">
    <source>
        <dbReference type="Proteomes" id="UP001217754"/>
    </source>
</evidence>
<evidence type="ECO:0000313" key="4">
    <source>
        <dbReference type="EMBL" id="WFD38694.1"/>
    </source>
</evidence>
<accession>A0AAF0F1F5</accession>
<evidence type="ECO:0000256" key="2">
    <source>
        <dbReference type="ARBA" id="ARBA00038251"/>
    </source>
</evidence>
<comment type="similarity">
    <text evidence="2">Belongs to the YPP1 family.</text>
</comment>
<dbReference type="InterPro" id="IPR051722">
    <property type="entry name" value="Endocytosis_PI4K-reg_protein"/>
</dbReference>
<dbReference type="EMBL" id="CP119959">
    <property type="protein sequence ID" value="WFD38694.1"/>
    <property type="molecule type" value="Genomic_DNA"/>
</dbReference>
<dbReference type="Proteomes" id="UP001217754">
    <property type="component" value="Chromosome 2"/>
</dbReference>
<dbReference type="SMART" id="SM00028">
    <property type="entry name" value="TPR"/>
    <property type="match status" value="3"/>
</dbReference>
<protein>
    <submittedName>
        <fullName evidence="4">Uncharacterized protein</fullName>
    </submittedName>
</protein>